<dbReference type="Pfam" id="PF00145">
    <property type="entry name" value="DNA_methylase"/>
    <property type="match status" value="1"/>
</dbReference>
<dbReference type="InterPro" id="IPR029063">
    <property type="entry name" value="SAM-dependent_MTases_sf"/>
</dbReference>
<reference evidence="10" key="1">
    <citation type="journal article" date="2020" name="Nature">
        <title>Giant virus diversity and host interactions through global metagenomics.</title>
        <authorList>
            <person name="Schulz F."/>
            <person name="Roux S."/>
            <person name="Paez-Espino D."/>
            <person name="Jungbluth S."/>
            <person name="Walsh D.A."/>
            <person name="Denef V.J."/>
            <person name="McMahon K.D."/>
            <person name="Konstantinidis K.T."/>
            <person name="Eloe-Fadrosh E.A."/>
            <person name="Kyrpides N.C."/>
            <person name="Woyke T."/>
        </authorList>
    </citation>
    <scope>NUCLEOTIDE SEQUENCE</scope>
    <source>
        <strain evidence="10">GVMAG-M-3300018428-16</strain>
    </source>
</reference>
<dbReference type="InterPro" id="IPR001525">
    <property type="entry name" value="C5_MeTfrase"/>
</dbReference>
<feature type="domain" description="C2H2-type" evidence="9">
    <location>
        <begin position="4"/>
        <end position="22"/>
    </location>
</feature>
<organism evidence="10">
    <name type="scientific">viral metagenome</name>
    <dbReference type="NCBI Taxonomy" id="1070528"/>
    <lineage>
        <taxon>unclassified sequences</taxon>
        <taxon>metagenomes</taxon>
        <taxon>organismal metagenomes</taxon>
    </lineage>
</organism>
<dbReference type="InterPro" id="IPR050390">
    <property type="entry name" value="C5-Methyltransferase"/>
</dbReference>
<dbReference type="GO" id="GO:0008270">
    <property type="term" value="F:zinc ion binding"/>
    <property type="evidence" value="ECO:0007669"/>
    <property type="project" value="UniProtKB-KW"/>
</dbReference>
<dbReference type="NCBIfam" id="TIGR00675">
    <property type="entry name" value="dcm"/>
    <property type="match status" value="1"/>
</dbReference>
<dbReference type="AlphaFoldDB" id="A0A6C0BSG6"/>
<keyword evidence="6" id="KW-0677">Repeat</keyword>
<dbReference type="PRINTS" id="PR00105">
    <property type="entry name" value="C5METTRFRASE"/>
</dbReference>
<dbReference type="GO" id="GO:0032259">
    <property type="term" value="P:methylation"/>
    <property type="evidence" value="ECO:0007669"/>
    <property type="project" value="UniProtKB-KW"/>
</dbReference>
<dbReference type="PANTHER" id="PTHR10629:SF52">
    <property type="entry name" value="DNA (CYTOSINE-5)-METHYLTRANSFERASE 1"/>
    <property type="match status" value="1"/>
</dbReference>
<evidence type="ECO:0000256" key="4">
    <source>
        <dbReference type="ARBA" id="ARBA00022691"/>
    </source>
</evidence>
<dbReference type="Gene3D" id="3.40.50.150">
    <property type="entry name" value="Vaccinia Virus protein VP39"/>
    <property type="match status" value="1"/>
</dbReference>
<evidence type="ECO:0000313" key="10">
    <source>
        <dbReference type="EMBL" id="QHS95146.1"/>
    </source>
</evidence>
<dbReference type="Gene3D" id="3.90.120.10">
    <property type="entry name" value="DNA Methylase, subunit A, domain 2"/>
    <property type="match status" value="1"/>
</dbReference>
<keyword evidence="8" id="KW-0862">Zinc</keyword>
<keyword evidence="5" id="KW-0479">Metal-binding</keyword>
<protein>
    <recommendedName>
        <fullName evidence="1">DNA (cytosine-5-)-methyltransferase</fullName>
        <ecNumber evidence="1">2.1.1.37</ecNumber>
    </recommendedName>
</protein>
<name>A0A6C0BSG6_9ZZZZ</name>
<dbReference type="EMBL" id="MN739241">
    <property type="protein sequence ID" value="QHS95146.1"/>
    <property type="molecule type" value="Genomic_DNA"/>
</dbReference>
<evidence type="ECO:0000259" key="9">
    <source>
        <dbReference type="PROSITE" id="PS50157"/>
    </source>
</evidence>
<keyword evidence="3" id="KW-0808">Transferase</keyword>
<keyword evidence="7" id="KW-0863">Zinc-finger</keyword>
<dbReference type="InterPro" id="IPR018117">
    <property type="entry name" value="C5_DNA_meth_AS"/>
</dbReference>
<evidence type="ECO:0000256" key="5">
    <source>
        <dbReference type="ARBA" id="ARBA00022723"/>
    </source>
</evidence>
<dbReference type="Gene3D" id="3.30.160.60">
    <property type="entry name" value="Classic Zinc Finger"/>
    <property type="match status" value="1"/>
</dbReference>
<dbReference type="GO" id="GO:0005634">
    <property type="term" value="C:nucleus"/>
    <property type="evidence" value="ECO:0007669"/>
    <property type="project" value="TreeGrafter"/>
</dbReference>
<dbReference type="InterPro" id="IPR013087">
    <property type="entry name" value="Znf_C2H2_type"/>
</dbReference>
<evidence type="ECO:0000256" key="3">
    <source>
        <dbReference type="ARBA" id="ARBA00022679"/>
    </source>
</evidence>
<sequence length="461" mass="52917">MGKYSCEKCGKSFSQKSHYDKHLTRKNPCEIQTDKIKALIDKAVEEKIIELNTKLKTKLISNNTENNIIINTTKQMDISKMSKLELLEKCKDLGIIKCSSKNKSQLIELINEKNKVVEEPKIILSNEEIPPQNMQINEVDTKTLNVIDLFCGCGGMSKGLTDAGLNVIAGIDIWDKAVESYNKNNNHKAFCEDLTQLPPEKFNELYNKENKIVDILVGGPPCQSFSIAGKRDKNDPRNALFMEYVKYLDYFKPKAFIMENVIGMLSKKTESGENVIDIIMEQLNKNYNCIINKLYASDFEVPQNRRRTIIIGIRKDLNIIPKEPELIIKSKDDRIAVKTILLDKKDVDKSYYLSERAIQGIINKKARSKERGAGFGAQFLNMNKPSYTIPARYWKDGYDALFQYNEKEIRRLTILELKRIQSFPDDYYLEGNKKDQIMQIGNAVACKFAYYLGKHVINTLQ</sequence>
<proteinExistence type="predicted"/>
<evidence type="ECO:0000256" key="1">
    <source>
        <dbReference type="ARBA" id="ARBA00011975"/>
    </source>
</evidence>
<dbReference type="PROSITE" id="PS50157">
    <property type="entry name" value="ZINC_FINGER_C2H2_2"/>
    <property type="match status" value="1"/>
</dbReference>
<evidence type="ECO:0000256" key="8">
    <source>
        <dbReference type="ARBA" id="ARBA00022833"/>
    </source>
</evidence>
<dbReference type="GO" id="GO:0003886">
    <property type="term" value="F:DNA (cytosine-5-)-methyltransferase activity"/>
    <property type="evidence" value="ECO:0007669"/>
    <property type="project" value="UniProtKB-EC"/>
</dbReference>
<dbReference type="GO" id="GO:0044027">
    <property type="term" value="P:negative regulation of gene expression via chromosomal CpG island methylation"/>
    <property type="evidence" value="ECO:0007669"/>
    <property type="project" value="TreeGrafter"/>
</dbReference>
<evidence type="ECO:0000256" key="6">
    <source>
        <dbReference type="ARBA" id="ARBA00022737"/>
    </source>
</evidence>
<dbReference type="FunFam" id="3.30.160.60:FF:000100">
    <property type="entry name" value="Zinc finger 45-like"/>
    <property type="match status" value="1"/>
</dbReference>
<evidence type="ECO:0000256" key="2">
    <source>
        <dbReference type="ARBA" id="ARBA00022603"/>
    </source>
</evidence>
<accession>A0A6C0BSG6</accession>
<dbReference type="EC" id="2.1.1.37" evidence="1"/>
<dbReference type="GO" id="GO:0003677">
    <property type="term" value="F:DNA binding"/>
    <property type="evidence" value="ECO:0007669"/>
    <property type="project" value="TreeGrafter"/>
</dbReference>
<dbReference type="PROSITE" id="PS51679">
    <property type="entry name" value="SAM_MT_C5"/>
    <property type="match status" value="1"/>
</dbReference>
<dbReference type="SUPFAM" id="SSF53335">
    <property type="entry name" value="S-adenosyl-L-methionine-dependent methyltransferases"/>
    <property type="match status" value="1"/>
</dbReference>
<evidence type="ECO:0000256" key="7">
    <source>
        <dbReference type="ARBA" id="ARBA00022771"/>
    </source>
</evidence>
<keyword evidence="4" id="KW-0949">S-adenosyl-L-methionine</keyword>
<dbReference type="PROSITE" id="PS00094">
    <property type="entry name" value="C5_MTASE_1"/>
    <property type="match status" value="1"/>
</dbReference>
<keyword evidence="2" id="KW-0489">Methyltransferase</keyword>
<dbReference type="PANTHER" id="PTHR10629">
    <property type="entry name" value="CYTOSINE-SPECIFIC METHYLTRANSFERASE"/>
    <property type="match status" value="1"/>
</dbReference>